<evidence type="ECO:0000256" key="2">
    <source>
        <dbReference type="ARBA" id="ARBA00023006"/>
    </source>
</evidence>
<name>A0A6F9D9N9_9ASCI</name>
<dbReference type="Pfam" id="PF19439">
    <property type="entry name" value="CLEC16A_C"/>
    <property type="match status" value="1"/>
</dbReference>
<sequence length="988" mass="112268">MQRRGWLGGPKPPKNPHSLEHLRYLHHVLTKNHTITENNKSLIVEALRSMSEILIWGDQNDSSVFEFYLEKNMFLFFLNILQQNSGNYVCVQLLQTLNILFENLQHETSLYYLLSNNHVNDVICHKFDFSDEEVMAYYISFLKTLSLRLNEHTIHFFYNEHTDDFALYTEGIKFFNHSETMVRIAVRTLTLNVYKVNDHAMLRFIQDKTAAPYFSNLVWFIAEHVRQVDACVRANVNHQQSDRLRDIVAEHLDHLHYLNDIVTLENNMLNKVLIDHLLHRLFFPLYVRSLADGAPGDDNEKPLVNSVTALFLLSQVFLIIHHETLVHQLAEVIFTKNLESLFITSPIEHKELLQQPESLEKLLSSRKLRKKTKNKKRPNFRNLGSDEEIEIKSSPEPDAEALPVGVSSEFFQRQLSIAASQTASSGSSLEASLGSISPESHLDRPFLDTIYSALNCTENDYTAIFALCLLYAMLQNKGISCELKRIVQLGMGEEEKRNESYCHWLIERLLRIISKAVKPDSKIRLATLRLTVILLKKLGMKNGECVLPEHHLTCVEQSRNESMQNLQKCLQEEEMFLDIFEDEYRTFMNKPFNVEYLMMDSSLLLPPTVTPLTGIEFTKRLPCGPTEQIRRSIGVFLALRDVSLTFCKEVETQLPLTREQDCIQTDDKLDLNNSDLIACTVVGKDSKNRRFLVVDLYQLILVEPDNKRLGWGVVKFSGFLQDVEVSSDPDDSRTLHVTIHKPSGTRRVPMLAANFVFDDHIRCMAAKQRLTKGRMRARHLKTRRIAVLLGVSPDAHDDPFSSSYLLNSGYQAPRSQFRAFAEPQVLRTDAQRPGVALNQRDLSRTPTARVHPLLKRPGHAASRVSPVKSGGRIGNLGLPLLSSPSRASSSCSSSSDEKPTSSDGDVIEVSAEVPDESRESTPKPEIVVESNPEVTSVEVVTSSEDSRSDDNEEVNAKMVPDDVAVEVTQNETETETSRSASINEIARE</sequence>
<feature type="domain" description="FPL" evidence="4">
    <location>
        <begin position="47"/>
        <end position="194"/>
    </location>
</feature>
<dbReference type="GO" id="GO:0007034">
    <property type="term" value="P:vacuolar transport"/>
    <property type="evidence" value="ECO:0007669"/>
    <property type="project" value="TreeGrafter"/>
</dbReference>
<dbReference type="EMBL" id="LR783997">
    <property type="protein sequence ID" value="CAB3231606.1"/>
    <property type="molecule type" value="mRNA"/>
</dbReference>
<feature type="compositionally biased region" description="Low complexity" evidence="3">
    <location>
        <begin position="927"/>
        <end position="943"/>
    </location>
</feature>
<comment type="similarity">
    <text evidence="1">Belongs to the CLEC16A/gop-1 family.</text>
</comment>
<dbReference type="InterPro" id="IPR019155">
    <property type="entry name" value="CLEC16A/TT9_N"/>
</dbReference>
<evidence type="ECO:0000259" key="5">
    <source>
        <dbReference type="Pfam" id="PF19439"/>
    </source>
</evidence>
<accession>A0A6F9D9N9</accession>
<evidence type="ECO:0000313" key="6">
    <source>
        <dbReference type="EMBL" id="CAB3231606.1"/>
    </source>
</evidence>
<dbReference type="PANTHER" id="PTHR21481">
    <property type="entry name" value="PROTEIN CLEC16A"/>
    <property type="match status" value="1"/>
</dbReference>
<dbReference type="GO" id="GO:0006914">
    <property type="term" value="P:autophagy"/>
    <property type="evidence" value="ECO:0007669"/>
    <property type="project" value="UniProtKB-KW"/>
</dbReference>
<dbReference type="GO" id="GO:0005770">
    <property type="term" value="C:late endosome"/>
    <property type="evidence" value="ECO:0007669"/>
    <property type="project" value="TreeGrafter"/>
</dbReference>
<proteinExistence type="evidence at transcript level"/>
<dbReference type="AlphaFoldDB" id="A0A6F9D9N9"/>
<organism evidence="6">
    <name type="scientific">Phallusia mammillata</name>
    <dbReference type="NCBI Taxonomy" id="59560"/>
    <lineage>
        <taxon>Eukaryota</taxon>
        <taxon>Metazoa</taxon>
        <taxon>Chordata</taxon>
        <taxon>Tunicata</taxon>
        <taxon>Ascidiacea</taxon>
        <taxon>Phlebobranchia</taxon>
        <taxon>Ascidiidae</taxon>
        <taxon>Phallusia</taxon>
    </lineage>
</organism>
<evidence type="ECO:0000256" key="1">
    <source>
        <dbReference type="ARBA" id="ARBA00006441"/>
    </source>
</evidence>
<dbReference type="GO" id="GO:1901096">
    <property type="term" value="P:regulation of autophagosome maturation"/>
    <property type="evidence" value="ECO:0007669"/>
    <property type="project" value="TreeGrafter"/>
</dbReference>
<keyword evidence="2" id="KW-0072">Autophagy</keyword>
<evidence type="ECO:0000256" key="3">
    <source>
        <dbReference type="SAM" id="MobiDB-lite"/>
    </source>
</evidence>
<feature type="compositionally biased region" description="Basic residues" evidence="3">
    <location>
        <begin position="370"/>
        <end position="379"/>
    </location>
</feature>
<dbReference type="GO" id="GO:0005794">
    <property type="term" value="C:Golgi apparatus"/>
    <property type="evidence" value="ECO:0007669"/>
    <property type="project" value="TreeGrafter"/>
</dbReference>
<dbReference type="InterPro" id="IPR039272">
    <property type="entry name" value="CLEC16A/TT9"/>
</dbReference>
<dbReference type="InterPro" id="IPR045820">
    <property type="entry name" value="CLEC16A/TT9_C"/>
</dbReference>
<feature type="compositionally biased region" description="Low complexity" evidence="3">
    <location>
        <begin position="878"/>
        <end position="894"/>
    </location>
</feature>
<reference evidence="6" key="1">
    <citation type="submission" date="2020-04" db="EMBL/GenBank/DDBJ databases">
        <authorList>
            <person name="Neveu A P."/>
        </authorList>
    </citation>
    <scope>NUCLEOTIDE SEQUENCE</scope>
    <source>
        <tissue evidence="6">Whole embryo</tissue>
    </source>
</reference>
<feature type="domain" description="CLEC16A/TT9 C-terminal" evidence="5">
    <location>
        <begin position="243"/>
        <end position="952"/>
    </location>
</feature>
<dbReference type="Pfam" id="PF09758">
    <property type="entry name" value="FPL"/>
    <property type="match status" value="1"/>
</dbReference>
<feature type="region of interest" description="Disordered" evidence="3">
    <location>
        <begin position="830"/>
        <end position="988"/>
    </location>
</feature>
<dbReference type="PANTHER" id="PTHR21481:SF0">
    <property type="entry name" value="PROTEIN CLEC16A"/>
    <property type="match status" value="1"/>
</dbReference>
<dbReference type="GO" id="GO:0016197">
    <property type="term" value="P:endosomal transport"/>
    <property type="evidence" value="ECO:0007669"/>
    <property type="project" value="TreeGrafter"/>
</dbReference>
<protein>
    <submittedName>
        <fullName evidence="6">Protein CLEC16A-like</fullName>
    </submittedName>
</protein>
<feature type="region of interest" description="Disordered" evidence="3">
    <location>
        <begin position="370"/>
        <end position="401"/>
    </location>
</feature>
<evidence type="ECO:0000259" key="4">
    <source>
        <dbReference type="Pfam" id="PF09758"/>
    </source>
</evidence>
<gene>
    <name evidence="6" type="primary">Clec16a</name>
</gene>